<evidence type="ECO:0000256" key="1">
    <source>
        <dbReference type="ARBA" id="ARBA00004141"/>
    </source>
</evidence>
<dbReference type="SUPFAM" id="SSF103481">
    <property type="entry name" value="Multidrug resistance efflux transporter EmrE"/>
    <property type="match status" value="2"/>
</dbReference>
<protein>
    <submittedName>
        <fullName evidence="7">Unannotated protein</fullName>
    </submittedName>
</protein>
<name>A0A6J6H468_9ZZZZ</name>
<evidence type="ECO:0000256" key="4">
    <source>
        <dbReference type="ARBA" id="ARBA00023136"/>
    </source>
</evidence>
<feature type="transmembrane region" description="Helical" evidence="5">
    <location>
        <begin position="203"/>
        <end position="225"/>
    </location>
</feature>
<evidence type="ECO:0000313" key="7">
    <source>
        <dbReference type="EMBL" id="CAB4606619.1"/>
    </source>
</evidence>
<feature type="transmembrane region" description="Helical" evidence="5">
    <location>
        <begin position="7"/>
        <end position="24"/>
    </location>
</feature>
<dbReference type="PANTHER" id="PTHR32322">
    <property type="entry name" value="INNER MEMBRANE TRANSPORTER"/>
    <property type="match status" value="1"/>
</dbReference>
<dbReference type="InterPro" id="IPR000620">
    <property type="entry name" value="EamA_dom"/>
</dbReference>
<sequence length="283" mass="29817">MGRSDWLLLLMPGLIWGSSFFFIAEGLDAFHPALITPLRVLFGFLALVALPQSRKHIPRKDLPSIALLGVFWMVIPLSLFPFAEQHVSSSVTGMLNGATPLFVATVTSLMHKSFPHRNQLLGLLVGFCGVLLIAIPTANNNSSSKFGVALIMCALCCYGIALNLAVPLQKKYGALPVIVRALAVALILTAPFGIAAIPNSSFAWHSLFAMVGLGVGGTGIAYALATTLAGRVGSTRTSVTTYIIPVVALFLGAIVRDEIVAGLSLVGCGVALTGAFLTNRSRK</sequence>
<keyword evidence="2 5" id="KW-0812">Transmembrane</keyword>
<dbReference type="PANTHER" id="PTHR32322:SF9">
    <property type="entry name" value="AMINO-ACID METABOLITE EFFLUX PUMP-RELATED"/>
    <property type="match status" value="1"/>
</dbReference>
<gene>
    <name evidence="7" type="ORF">UFOPK1826_01020</name>
</gene>
<feature type="transmembrane region" description="Helical" evidence="5">
    <location>
        <begin position="62"/>
        <end position="83"/>
    </location>
</feature>
<dbReference type="InterPro" id="IPR050638">
    <property type="entry name" value="AA-Vitamin_Transporters"/>
</dbReference>
<keyword evidence="4 5" id="KW-0472">Membrane</keyword>
<dbReference type="Pfam" id="PF00892">
    <property type="entry name" value="EamA"/>
    <property type="match status" value="2"/>
</dbReference>
<evidence type="ECO:0000259" key="6">
    <source>
        <dbReference type="Pfam" id="PF00892"/>
    </source>
</evidence>
<feature type="transmembrane region" description="Helical" evidence="5">
    <location>
        <begin position="120"/>
        <end position="138"/>
    </location>
</feature>
<feature type="transmembrane region" description="Helical" evidence="5">
    <location>
        <begin position="89"/>
        <end position="108"/>
    </location>
</feature>
<dbReference type="EMBL" id="CAEZUN010000129">
    <property type="protein sequence ID" value="CAB4606619.1"/>
    <property type="molecule type" value="Genomic_DNA"/>
</dbReference>
<evidence type="ECO:0000256" key="3">
    <source>
        <dbReference type="ARBA" id="ARBA00022989"/>
    </source>
</evidence>
<proteinExistence type="predicted"/>
<dbReference type="GO" id="GO:0016020">
    <property type="term" value="C:membrane"/>
    <property type="evidence" value="ECO:0007669"/>
    <property type="project" value="UniProtKB-SubCell"/>
</dbReference>
<evidence type="ECO:0000256" key="2">
    <source>
        <dbReference type="ARBA" id="ARBA00022692"/>
    </source>
</evidence>
<dbReference type="InterPro" id="IPR037185">
    <property type="entry name" value="EmrE-like"/>
</dbReference>
<keyword evidence="3 5" id="KW-1133">Transmembrane helix</keyword>
<reference evidence="7" key="1">
    <citation type="submission" date="2020-05" db="EMBL/GenBank/DDBJ databases">
        <authorList>
            <person name="Chiriac C."/>
            <person name="Salcher M."/>
            <person name="Ghai R."/>
            <person name="Kavagutti S V."/>
        </authorList>
    </citation>
    <scope>NUCLEOTIDE SEQUENCE</scope>
</reference>
<feature type="domain" description="EamA" evidence="6">
    <location>
        <begin position="146"/>
        <end position="279"/>
    </location>
</feature>
<feature type="transmembrane region" description="Helical" evidence="5">
    <location>
        <begin position="177"/>
        <end position="197"/>
    </location>
</feature>
<feature type="transmembrane region" description="Helical" evidence="5">
    <location>
        <begin position="261"/>
        <end position="278"/>
    </location>
</feature>
<dbReference type="AlphaFoldDB" id="A0A6J6H468"/>
<evidence type="ECO:0000256" key="5">
    <source>
        <dbReference type="SAM" id="Phobius"/>
    </source>
</evidence>
<feature type="transmembrane region" description="Helical" evidence="5">
    <location>
        <begin position="144"/>
        <end position="165"/>
    </location>
</feature>
<organism evidence="7">
    <name type="scientific">freshwater metagenome</name>
    <dbReference type="NCBI Taxonomy" id="449393"/>
    <lineage>
        <taxon>unclassified sequences</taxon>
        <taxon>metagenomes</taxon>
        <taxon>ecological metagenomes</taxon>
    </lineage>
</organism>
<feature type="domain" description="EamA" evidence="6">
    <location>
        <begin position="7"/>
        <end position="134"/>
    </location>
</feature>
<comment type="subcellular location">
    <subcellularLocation>
        <location evidence="1">Membrane</location>
        <topology evidence="1">Multi-pass membrane protein</topology>
    </subcellularLocation>
</comment>
<accession>A0A6J6H468</accession>
<feature type="transmembrane region" description="Helical" evidence="5">
    <location>
        <begin position="237"/>
        <end position="255"/>
    </location>
</feature>
<feature type="transmembrane region" description="Helical" evidence="5">
    <location>
        <begin position="30"/>
        <end position="50"/>
    </location>
</feature>